<keyword evidence="1" id="KW-1133">Transmembrane helix</keyword>
<keyword evidence="3" id="KW-1185">Reference proteome</keyword>
<dbReference type="RefSeq" id="WP_146024298.1">
    <property type="nucleotide sequence ID" value="NZ_CP072027.1"/>
</dbReference>
<evidence type="ECO:0000313" key="3">
    <source>
        <dbReference type="Proteomes" id="UP001202031"/>
    </source>
</evidence>
<proteinExistence type="predicted"/>
<dbReference type="Proteomes" id="UP001202031">
    <property type="component" value="Unassembled WGS sequence"/>
</dbReference>
<organism evidence="2 3">
    <name type="scientific">Akkermansia massiliensis</name>
    <dbReference type="NCBI Taxonomy" id="2927224"/>
    <lineage>
        <taxon>Bacteria</taxon>
        <taxon>Pseudomonadati</taxon>
        <taxon>Verrucomicrobiota</taxon>
        <taxon>Verrucomicrobiia</taxon>
        <taxon>Verrucomicrobiales</taxon>
        <taxon>Akkermansiaceae</taxon>
        <taxon>Akkermansia</taxon>
    </lineage>
</organism>
<comment type="caution">
    <text evidence="2">The sequence shown here is derived from an EMBL/GenBank/DDBJ whole genome shotgun (WGS) entry which is preliminary data.</text>
</comment>
<protein>
    <submittedName>
        <fullName evidence="2">Uncharacterized protein</fullName>
    </submittedName>
</protein>
<gene>
    <name evidence="2" type="ORF">M8N44_05235</name>
</gene>
<dbReference type="EMBL" id="JAMGSI010000001">
    <property type="protein sequence ID" value="MCL6656721.1"/>
    <property type="molecule type" value="Genomic_DNA"/>
</dbReference>
<accession>A0ABT0R734</accession>
<evidence type="ECO:0000256" key="1">
    <source>
        <dbReference type="SAM" id="Phobius"/>
    </source>
</evidence>
<sequence length="340" mass="38233">MPLTPPSFLSRLSILILMILFSSVFLWADEEEKDTLEETEEEATGPLQIKQQTALCSADYYIKGGTGDKEEDRKRKNIGIGEKITFLLVGKPKGAIKELKWNIEGNGFKQVNTEQLQGELKIALTAKDDLEKDATAKIKAETSEGQKAEITINIRIPKKLKKEKFEGIIDMGDGNPISTDMFQFSKGEHGLLGFIQLTLSPTNVSFKKIKIIERDGGLMWEGKNSKPPKTKPELANEHKTCNLSGSVGNKNHFYDMVGDNRLIEEIIETIKNSKYNPQKFWFVCKLYVHRGHGGEGSEAEDTILLSTTNQKYHIEAIDESTTNTIVEKFNIKFERNSNDG</sequence>
<reference evidence="2 3" key="1">
    <citation type="submission" date="2022-03" db="EMBL/GenBank/DDBJ databases">
        <title>Taxonomic description of new species and reclassification of some bacterial strains.</title>
        <authorList>
            <person name="Ndongo S."/>
        </authorList>
    </citation>
    <scope>NUCLEOTIDE SEQUENCE [LARGE SCALE GENOMIC DNA]</scope>
    <source>
        <strain evidence="2 3">Marseille-P6666</strain>
    </source>
</reference>
<keyword evidence="1" id="KW-0472">Membrane</keyword>
<evidence type="ECO:0000313" key="2">
    <source>
        <dbReference type="EMBL" id="MCL6656721.1"/>
    </source>
</evidence>
<dbReference type="GeneID" id="84023252"/>
<name>A0ABT0R734_9BACT</name>
<feature type="transmembrane region" description="Helical" evidence="1">
    <location>
        <begin position="12"/>
        <end position="28"/>
    </location>
</feature>
<keyword evidence="1" id="KW-0812">Transmembrane</keyword>